<dbReference type="Pfam" id="PF00078">
    <property type="entry name" value="RVT_1"/>
    <property type="match status" value="1"/>
</dbReference>
<evidence type="ECO:0000313" key="3">
    <source>
        <dbReference type="EMBL" id="VFQ70831.1"/>
    </source>
</evidence>
<dbReference type="SUPFAM" id="SSF53098">
    <property type="entry name" value="Ribonuclease H-like"/>
    <property type="match status" value="1"/>
</dbReference>
<sequence length="2174" mass="244882">MRGQEAQNKKSLSQPLGSEIKPSDKSSFKGCPSVSFSKEEVEALSNRFRFALIGRFRRRPPIAVVKNFLTRLGLAGGFTLGELNSNSNLINFEQDEDYQRLFLRKSWTLGKEIMVVTKWSPNLRPNEDSPIVPVWVSIPNLPIHLHDQKALFYITSKLGKPLKVDNATLNFSRPKAARVCIEIDVSKYLHQKIHVKHIDEDLFFEYCKDSWEEIPFHGGMQSLFKRLHHLKEKLSSWNKTHFGNIFNMIKEAEDEATKAEQLFEENPSIDNKILYNQKVAELQEVNKREHAFWKQKCNLKWLKDGDANTKFFHNLVKKKRRKQQITGLFNEQGQLVDKPDDMEALAINHFTTLFNSSEHCSSSEVYSQFLQTIPQIIEQSHNEGLMSLPTEDEIKLTVWNMEPNSSPGPDGFNINFFKHCWDIIKGDITSACQEVFLGIPLPKAASSSNICLLPKVDNAMKLNDFRPVCLSTVASKIATKCIASRLGRLLPLIIFDEQGAYVPRREIMDQILITKEMVHHINRKARGGNLIVKLNMAKAFDKLKWSYLLDILKAFGFSPQFIQMALNSLIYEDNSSFNPSKLIDSISSPKIRVVKWLEQPKGRLKLNVDASFSHNAKHGAAILRDDQGRFVGAASFQVTGTSPYQAEVNAAIKGITWALNFGLITTLGGAFTPFPSSLTQFAADPTNAQALQGYQQVMAMKQQAGGFTPFAYPGMIPPIMSHMQPPVSTPLTFVPRMVLVRPMNLTGAMDKAVPSNVHEADDAEQEAARRGKGKAVAKASKTQDSTFKCLGDKEDGPRKSAKLRLGREMGRTSAMERLGGSRPALSRRSRESETIHLDEEEAESALEEKVEEKAGAKKHTLAKSPFSARVHAQKLRRKFKLDVEKFTGKKDPNVHLDTFHNATQMAGCTDAEECLLFFSSLRGRPVEWFNSLPHGKIRSFEKLAEIFRKKYQDNCIKKKKFTYLKTVGQREKESLTQFLTRWRDEVDKLEEMDDKMAMSLLMNAFRSGDLYTEFCRRPPSSYQEAYNTAWEYAEAEVLNKSKKRTGRRLHKSQIRECKEGRAGGRFQAKERSALVLSLLCEVAGAESIRRRKFRRKIFKTSLTLRGQRGRPGKLQSARFDELQSARSDEPQSARSDKLQSDRSDDPQSVRSDEPQSARKTMVQTRSNANARTGAPHQGENSATGGQHPPINTTEGEALNQRVGITAEQFKEVLAAVTPIREIVVEDATGVPVGEKAGPAGSQGKKKKVRRSQKKKATKPNGKARMEDALSRLDEEDESSSFERASAFDCLGEPMAKKPRTSAFDRLQDTRSARKGDLRETLKERRGEPTATSKIGSEERRKAVEDNEAVELWRMYERLEKRLDAQNPYRQEVFSEVTPFSRRIMSCPLPENFKTPQVKAYNGTTDPQDHLARFGANVVMYVYPEEIKCRCFLATLEGQACDWFHKLPKGSIDKWSDLAHKFMEHFASSRRQKLPFSHLLNVKIRKGEQLREFINRWEKEARDVQGADDQALIAMLQAALPQGDVRKELRRNPLSTYQEMLARAKYLALEEDDDEPPVRKEKKSGPPVAEGKKRKDYGRGPNPTGYQASRHPVHAVQSLPAPPRSRESYGVQDAPKYCEYHCNSTHNTSECVMLKKEMDQLITRGPPPRPERPSSGNRTSRRPAAPTAAVTAEEGELGLSQSELKPIRTLLSGFTGDTIEAEGTITVKAGVGDGTHRLWLDMEFMVVQLDCAHHLILGRPGLEDLECVISPVHLCLKFSTPMGVGVAKGNQSLSRSCYVRATKSQARVDENAHPVHVLSQIPIGTLLRSLNAPSQVSKWGVFLGSFQIEFKPRPAIKGQALADFVVECTAREVESNGEELEGNWWIIYTDGLSATDASGGGVVGISPEEFKAYYSGGPSAEADGGDPRRDMLSSQRSLQDVQEDNLAGVFLAYDHQGLRRVRTGAGNNVYLVVAIDYFTKWVEAAPVPTITEEQMRKFVSKQILCHFGVPQQIITDNGTQFEAKGFNEFLQSWGIKHSYAAVGTTARKATGETPFVLTYGFEARAPAETSLLSYRVETFDAQENEENLRAKLHLIDERRERAYIRAENYRRQVKSYHDQRMRPRQFGIGDWVLRRREVSRPTDGGKFAKSFEGPYIIKEMLADGTFRLQTPAGGLECCQSYQILSVDCTPAMFPF</sequence>
<organism evidence="3 4">
    <name type="scientific">Cuscuta campestris</name>
    <dbReference type="NCBI Taxonomy" id="132261"/>
    <lineage>
        <taxon>Eukaryota</taxon>
        <taxon>Viridiplantae</taxon>
        <taxon>Streptophyta</taxon>
        <taxon>Embryophyta</taxon>
        <taxon>Tracheophyta</taxon>
        <taxon>Spermatophyta</taxon>
        <taxon>Magnoliopsida</taxon>
        <taxon>eudicotyledons</taxon>
        <taxon>Gunneridae</taxon>
        <taxon>Pentapetalae</taxon>
        <taxon>asterids</taxon>
        <taxon>lamiids</taxon>
        <taxon>Solanales</taxon>
        <taxon>Convolvulaceae</taxon>
        <taxon>Cuscuteae</taxon>
        <taxon>Cuscuta</taxon>
        <taxon>Cuscuta subgen. Grammica</taxon>
        <taxon>Cuscuta sect. Cleistogrammica</taxon>
    </lineage>
</organism>
<dbReference type="InterPro" id="IPR025558">
    <property type="entry name" value="DUF4283"/>
</dbReference>
<feature type="compositionally biased region" description="Basic residues" evidence="1">
    <location>
        <begin position="1243"/>
        <end position="1257"/>
    </location>
</feature>
<dbReference type="InterPro" id="IPR012337">
    <property type="entry name" value="RNaseH-like_sf"/>
</dbReference>
<dbReference type="Gene3D" id="3.30.420.10">
    <property type="entry name" value="Ribonuclease H-like superfamily/Ribonuclease H"/>
    <property type="match status" value="1"/>
</dbReference>
<gene>
    <name evidence="3" type="ORF">CCAM_LOCUS12607</name>
</gene>
<keyword evidence="4" id="KW-1185">Reference proteome</keyword>
<dbReference type="InterPro" id="IPR001584">
    <property type="entry name" value="Integrase_cat-core"/>
</dbReference>
<feature type="compositionally biased region" description="Basic and acidic residues" evidence="1">
    <location>
        <begin position="1305"/>
        <end position="1327"/>
    </location>
</feature>
<feature type="region of interest" description="Disordered" evidence="1">
    <location>
        <begin position="1550"/>
        <end position="1609"/>
    </location>
</feature>
<feature type="domain" description="Integrase catalytic" evidence="2">
    <location>
        <begin position="1902"/>
        <end position="2031"/>
    </location>
</feature>
<reference evidence="3 4" key="1">
    <citation type="submission" date="2018-04" db="EMBL/GenBank/DDBJ databases">
        <authorList>
            <person name="Vogel A."/>
        </authorList>
    </citation>
    <scope>NUCLEOTIDE SEQUENCE [LARGE SCALE GENOMIC DNA]</scope>
</reference>
<accession>A0A484L3E6</accession>
<dbReference type="InterPro" id="IPR005162">
    <property type="entry name" value="Retrotrans_gag_dom"/>
</dbReference>
<feature type="region of interest" description="Disordered" evidence="1">
    <location>
        <begin position="758"/>
        <end position="843"/>
    </location>
</feature>
<dbReference type="PANTHER" id="PTHR33223:SF10">
    <property type="entry name" value="AMINOTRANSFERASE-LIKE PLANT MOBILE DOMAIN-CONTAINING PROTEIN"/>
    <property type="match status" value="1"/>
</dbReference>
<dbReference type="InterPro" id="IPR000477">
    <property type="entry name" value="RT_dom"/>
</dbReference>
<feature type="region of interest" description="Disordered" evidence="1">
    <location>
        <begin position="1104"/>
        <end position="1193"/>
    </location>
</feature>
<proteinExistence type="predicted"/>
<dbReference type="InterPro" id="IPR036397">
    <property type="entry name" value="RNaseH_sf"/>
</dbReference>
<feature type="compositionally biased region" description="Basic and acidic residues" evidence="1">
    <location>
        <begin position="1118"/>
        <end position="1156"/>
    </location>
</feature>
<feature type="region of interest" description="Disordered" evidence="1">
    <location>
        <begin position="1298"/>
        <end position="1339"/>
    </location>
</feature>
<dbReference type="Proteomes" id="UP000595140">
    <property type="component" value="Unassembled WGS sequence"/>
</dbReference>
<dbReference type="EMBL" id="OOIL02000956">
    <property type="protein sequence ID" value="VFQ70831.1"/>
    <property type="molecule type" value="Genomic_DNA"/>
</dbReference>
<evidence type="ECO:0000259" key="2">
    <source>
        <dbReference type="PROSITE" id="PS50994"/>
    </source>
</evidence>
<evidence type="ECO:0000313" key="4">
    <source>
        <dbReference type="Proteomes" id="UP000595140"/>
    </source>
</evidence>
<protein>
    <recommendedName>
        <fullName evidence="2">Integrase catalytic domain-containing protein</fullName>
    </recommendedName>
</protein>
<dbReference type="Pfam" id="PF14111">
    <property type="entry name" value="DUF4283"/>
    <property type="match status" value="1"/>
</dbReference>
<feature type="compositionally biased region" description="Basic and acidic residues" evidence="1">
    <location>
        <begin position="828"/>
        <end position="837"/>
    </location>
</feature>
<dbReference type="PROSITE" id="PS50994">
    <property type="entry name" value="INTEGRASE"/>
    <property type="match status" value="1"/>
</dbReference>
<dbReference type="GO" id="GO:0015074">
    <property type="term" value="P:DNA integration"/>
    <property type="evidence" value="ECO:0007669"/>
    <property type="project" value="InterPro"/>
</dbReference>
<feature type="compositionally biased region" description="Polar residues" evidence="1">
    <location>
        <begin position="1157"/>
        <end position="1170"/>
    </location>
</feature>
<feature type="compositionally biased region" description="Polar residues" evidence="1">
    <location>
        <begin position="1178"/>
        <end position="1193"/>
    </location>
</feature>
<dbReference type="Pfam" id="PF00665">
    <property type="entry name" value="rve"/>
    <property type="match status" value="1"/>
</dbReference>
<dbReference type="PANTHER" id="PTHR33223">
    <property type="entry name" value="CCHC-TYPE DOMAIN-CONTAINING PROTEIN"/>
    <property type="match status" value="1"/>
</dbReference>
<feature type="compositionally biased region" description="Low complexity" evidence="1">
    <location>
        <begin position="1652"/>
        <end position="1678"/>
    </location>
</feature>
<evidence type="ECO:0000256" key="1">
    <source>
        <dbReference type="SAM" id="MobiDB-lite"/>
    </source>
</evidence>
<name>A0A484L3E6_9ASTE</name>
<feature type="region of interest" description="Disordered" evidence="1">
    <location>
        <begin position="1231"/>
        <end position="1266"/>
    </location>
</feature>
<feature type="region of interest" description="Disordered" evidence="1">
    <location>
        <begin position="1641"/>
        <end position="1678"/>
    </location>
</feature>
<feature type="region of interest" description="Disordered" evidence="1">
    <location>
        <begin position="1"/>
        <end position="30"/>
    </location>
</feature>
<dbReference type="Pfam" id="PF03732">
    <property type="entry name" value="Retrotrans_gag"/>
    <property type="match status" value="2"/>
</dbReference>
<feature type="compositionally biased region" description="Polar residues" evidence="1">
    <location>
        <begin position="1"/>
        <end position="16"/>
    </location>
</feature>
<dbReference type="GO" id="GO:0003676">
    <property type="term" value="F:nucleic acid binding"/>
    <property type="evidence" value="ECO:0007669"/>
    <property type="project" value="InterPro"/>
</dbReference>